<evidence type="ECO:0000259" key="7">
    <source>
        <dbReference type="PROSITE" id="PS50110"/>
    </source>
</evidence>
<feature type="modified residue" description="4-aspartylphosphate" evidence="6">
    <location>
        <position position="55"/>
    </location>
</feature>
<proteinExistence type="predicted"/>
<dbReference type="GO" id="GO:0003677">
    <property type="term" value="F:DNA binding"/>
    <property type="evidence" value="ECO:0007669"/>
    <property type="project" value="UniProtKB-KW"/>
</dbReference>
<dbReference type="Pfam" id="PF00072">
    <property type="entry name" value="Response_reg"/>
    <property type="match status" value="1"/>
</dbReference>
<dbReference type="InterPro" id="IPR011006">
    <property type="entry name" value="CheY-like_superfamily"/>
</dbReference>
<keyword evidence="1 6" id="KW-0597">Phosphoprotein</keyword>
<evidence type="ECO:0000256" key="2">
    <source>
        <dbReference type="ARBA" id="ARBA00023012"/>
    </source>
</evidence>
<evidence type="ECO:0000256" key="4">
    <source>
        <dbReference type="ARBA" id="ARBA00023125"/>
    </source>
</evidence>
<dbReference type="GO" id="GO:0000160">
    <property type="term" value="P:phosphorelay signal transduction system"/>
    <property type="evidence" value="ECO:0007669"/>
    <property type="project" value="UniProtKB-KW"/>
</dbReference>
<evidence type="ECO:0000313" key="9">
    <source>
        <dbReference type="Proteomes" id="UP000178650"/>
    </source>
</evidence>
<dbReference type="CDD" id="cd17574">
    <property type="entry name" value="REC_OmpR"/>
    <property type="match status" value="1"/>
</dbReference>
<evidence type="ECO:0000313" key="8">
    <source>
        <dbReference type="EMBL" id="OGZ79120.1"/>
    </source>
</evidence>
<gene>
    <name evidence="8" type="ORF">A2358_04010</name>
</gene>
<reference evidence="8 9" key="1">
    <citation type="journal article" date="2016" name="Nat. Commun.">
        <title>Thousands of microbial genomes shed light on interconnected biogeochemical processes in an aquifer system.</title>
        <authorList>
            <person name="Anantharaman K."/>
            <person name="Brown C.T."/>
            <person name="Hug L.A."/>
            <person name="Sharon I."/>
            <person name="Castelle C.J."/>
            <person name="Probst A.J."/>
            <person name="Thomas B.C."/>
            <person name="Singh A."/>
            <person name="Wilkins M.J."/>
            <person name="Karaoz U."/>
            <person name="Brodie E.L."/>
            <person name="Williams K.H."/>
            <person name="Hubbard S.S."/>
            <person name="Banfield J.F."/>
        </authorList>
    </citation>
    <scope>NUCLEOTIDE SEQUENCE [LARGE SCALE GENOMIC DNA]</scope>
</reference>
<evidence type="ECO:0000256" key="1">
    <source>
        <dbReference type="ARBA" id="ARBA00022553"/>
    </source>
</evidence>
<dbReference type="Gene3D" id="3.40.50.2300">
    <property type="match status" value="1"/>
</dbReference>
<dbReference type="EMBL" id="MHPJ01000009">
    <property type="protein sequence ID" value="OGZ79120.1"/>
    <property type="molecule type" value="Genomic_DNA"/>
</dbReference>
<dbReference type="FunFam" id="3.40.50.2300:FF:000001">
    <property type="entry name" value="DNA-binding response regulator PhoB"/>
    <property type="match status" value="1"/>
</dbReference>
<feature type="domain" description="Response regulatory" evidence="7">
    <location>
        <begin position="6"/>
        <end position="120"/>
    </location>
</feature>
<keyword evidence="5" id="KW-0804">Transcription</keyword>
<keyword evidence="4" id="KW-0238">DNA-binding</keyword>
<dbReference type="PANTHER" id="PTHR44591">
    <property type="entry name" value="STRESS RESPONSE REGULATOR PROTEIN 1"/>
    <property type="match status" value="1"/>
</dbReference>
<keyword evidence="3" id="KW-0805">Transcription regulation</keyword>
<dbReference type="SMART" id="SM00448">
    <property type="entry name" value="REC"/>
    <property type="match status" value="1"/>
</dbReference>
<dbReference type="PANTHER" id="PTHR44591:SF3">
    <property type="entry name" value="RESPONSE REGULATORY DOMAIN-CONTAINING PROTEIN"/>
    <property type="match status" value="1"/>
</dbReference>
<sequence length="123" mass="14057">MDTNKKILIVEDSKNYLWIISNELERQGYIVFTAENGEDGLVAAKKEKPDLILLDIEMPKMDGMTMSKKLREFDTKTPIIFLTNRGDLKHISDAIEVAADYIIKSDINTEGIADRVKERLNLK</sequence>
<dbReference type="Proteomes" id="UP000178650">
    <property type="component" value="Unassembled WGS sequence"/>
</dbReference>
<dbReference type="STRING" id="1802223.A2358_04010"/>
<evidence type="ECO:0000256" key="3">
    <source>
        <dbReference type="ARBA" id="ARBA00023015"/>
    </source>
</evidence>
<protein>
    <recommendedName>
        <fullName evidence="7">Response regulatory domain-containing protein</fullName>
    </recommendedName>
</protein>
<evidence type="ECO:0000256" key="5">
    <source>
        <dbReference type="ARBA" id="ARBA00023163"/>
    </source>
</evidence>
<comment type="caution">
    <text evidence="8">The sequence shown here is derived from an EMBL/GenBank/DDBJ whole genome shotgun (WGS) entry which is preliminary data.</text>
</comment>
<dbReference type="InterPro" id="IPR050595">
    <property type="entry name" value="Bact_response_regulator"/>
</dbReference>
<organism evidence="8 9">
    <name type="scientific">Candidatus Staskawiczbacteria bacterium RIFOXYB1_FULL_37_44</name>
    <dbReference type="NCBI Taxonomy" id="1802223"/>
    <lineage>
        <taxon>Bacteria</taxon>
        <taxon>Candidatus Staskawicziibacteriota</taxon>
    </lineage>
</organism>
<keyword evidence="2" id="KW-0902">Two-component regulatory system</keyword>
<dbReference type="PROSITE" id="PS50110">
    <property type="entry name" value="RESPONSE_REGULATORY"/>
    <property type="match status" value="1"/>
</dbReference>
<dbReference type="AlphaFoldDB" id="A0A1G2IXS7"/>
<dbReference type="InterPro" id="IPR001789">
    <property type="entry name" value="Sig_transdc_resp-reg_receiver"/>
</dbReference>
<evidence type="ECO:0000256" key="6">
    <source>
        <dbReference type="PROSITE-ProRule" id="PRU00169"/>
    </source>
</evidence>
<dbReference type="SUPFAM" id="SSF52172">
    <property type="entry name" value="CheY-like"/>
    <property type="match status" value="1"/>
</dbReference>
<name>A0A1G2IXS7_9BACT</name>
<accession>A0A1G2IXS7</accession>